<keyword evidence="5" id="KW-0812">Transmembrane</keyword>
<dbReference type="InterPro" id="IPR002049">
    <property type="entry name" value="LE_dom"/>
</dbReference>
<dbReference type="Proteomes" id="UP000823941">
    <property type="component" value="Chromosome 9"/>
</dbReference>
<evidence type="ECO:0000256" key="3">
    <source>
        <dbReference type="ARBA" id="ARBA00023157"/>
    </source>
</evidence>
<name>A0ABQ7QSH4_PLUXY</name>
<feature type="chain" id="PRO_5047519988" description="EMI domain-containing protein" evidence="6">
    <location>
        <begin position="31"/>
        <end position="984"/>
    </location>
</feature>
<evidence type="ECO:0000313" key="9">
    <source>
        <dbReference type="Proteomes" id="UP000823941"/>
    </source>
</evidence>
<dbReference type="InterPro" id="IPR042635">
    <property type="entry name" value="MEGF10/SREC1/2-like"/>
</dbReference>
<feature type="region of interest" description="Disordered" evidence="4">
    <location>
        <begin position="659"/>
        <end position="679"/>
    </location>
</feature>
<feature type="transmembrane region" description="Helical" evidence="5">
    <location>
        <begin position="788"/>
        <end position="812"/>
    </location>
</feature>
<keyword evidence="5" id="KW-0472">Membrane</keyword>
<evidence type="ECO:0000313" key="8">
    <source>
        <dbReference type="EMBL" id="KAG7307987.1"/>
    </source>
</evidence>
<protein>
    <recommendedName>
        <fullName evidence="7">EMI domain-containing protein</fullName>
    </recommendedName>
</protein>
<evidence type="ECO:0000256" key="2">
    <source>
        <dbReference type="ARBA" id="ARBA00022729"/>
    </source>
</evidence>
<sequence>MLLVSDARGSRAGLWCWAAVAVVLAGQVACLHGPNVCIQQQKYNVTKRVKYRAPMSVRSYEWCFAVPPRCSRWTTEMRDLTRLENEERTAEVAVCCPGYKMKDITCVPVCPSGKTGHKCTLDCPLNKWGPNCTYTCKDCVHGKCSPTNGQCLCQEGWQGESCEIKSSPPIPSSTTERENILTTSTLTVPKSLTVAYEQDENLLTTAQSTSAAETILTTKLDPVTTSTHPETITTTTVPPVSSTTTKLIPILNKSDILAGLDETEKASTERPKVVTSDSSTHLMRITTEKRKNETELNDMYTTTIENNISVVKTEQSGVLDDKTNAIHPTISTTTQTQMIYTNATLHPWHKTTSLVEERIKQSILEPIYNIMKTPDLRNTIPESATNSTIPVQKYKSTSYGTTAPTSTPMPTLKNTHAVYKTTRITTTKKPEVISKILPATNKFKPKEIWIRPTQKGELTIVDTKLKPSHEPTVLRYIKNASKVETPVTSTTPRTIIVSIIPTSLSYPSFKKITLTTSSSVSTQEYGDKKQHNVALDSQTVTISMLNNITSTLPPTTIKTLSTAMTTKVKTFIKEQFVPSTTKSLKYHSTETTAPYVNKTYVFSISNTTNSTSMTNAVKTPTYSSYLSTTTLVTSTKAPKRNLTSDLEKFAKTIVQTLLSEEDEPSSKRPSTIKTTPTSTKYQSILPTKSIAAVDKTKEVAEANVTPKSLLIKNTSVTTEGNYRDLKKSTKLTSVVTTKNDVEVTSSTNIVTSTAETPAEDETFHILTEPEHITAMIDDKGTKTSSLDLISLLSIAGGVMMSIITVAVIIVMIERCRRPKYEDIRRANQLHMKTMMDTNGPPPSYSRRGFHAPLPDPPTLDKSCHYQPISTLDRNLKQFMRPVTVRAISPIMIENFRGILECHYDHLPQRRQFEENINTAPSMSSPHEPLYTQLSQMNSIQHEARLEVLDPSLNEPLYAEIPCWRPPSEHAIEILTMNSEAVTEL</sequence>
<keyword evidence="3" id="KW-1015">Disulfide bond</keyword>
<keyword evidence="5" id="KW-1133">Transmembrane helix</keyword>
<dbReference type="PROSITE" id="PS51041">
    <property type="entry name" value="EMI"/>
    <property type="match status" value="1"/>
</dbReference>
<dbReference type="Pfam" id="PF07546">
    <property type="entry name" value="EMI"/>
    <property type="match status" value="1"/>
</dbReference>
<dbReference type="Gene3D" id="2.170.300.10">
    <property type="entry name" value="Tie2 ligand-binding domain superfamily"/>
    <property type="match status" value="1"/>
</dbReference>
<comment type="caution">
    <text evidence="8">The sequence shown here is derived from an EMBL/GenBank/DDBJ whole genome shotgun (WGS) entry which is preliminary data.</text>
</comment>
<evidence type="ECO:0000256" key="1">
    <source>
        <dbReference type="ARBA" id="ARBA00022536"/>
    </source>
</evidence>
<evidence type="ECO:0000256" key="6">
    <source>
        <dbReference type="SAM" id="SignalP"/>
    </source>
</evidence>
<proteinExistence type="predicted"/>
<gene>
    <name evidence="8" type="ORF">JYU34_006614</name>
</gene>
<dbReference type="InterPro" id="IPR011489">
    <property type="entry name" value="EMI_domain"/>
</dbReference>
<accession>A0ABQ7QSH4</accession>
<evidence type="ECO:0000256" key="5">
    <source>
        <dbReference type="SAM" id="Phobius"/>
    </source>
</evidence>
<dbReference type="PANTHER" id="PTHR24043:SF8">
    <property type="entry name" value="EGF-LIKE DOMAIN-CONTAINING PROTEIN"/>
    <property type="match status" value="1"/>
</dbReference>
<dbReference type="PANTHER" id="PTHR24043">
    <property type="entry name" value="SCAVENGER RECEPTOR CLASS F"/>
    <property type="match status" value="1"/>
</dbReference>
<evidence type="ECO:0000259" key="7">
    <source>
        <dbReference type="PROSITE" id="PS51041"/>
    </source>
</evidence>
<organism evidence="8 9">
    <name type="scientific">Plutella xylostella</name>
    <name type="common">Diamondback moth</name>
    <name type="synonym">Plutella maculipennis</name>
    <dbReference type="NCBI Taxonomy" id="51655"/>
    <lineage>
        <taxon>Eukaryota</taxon>
        <taxon>Metazoa</taxon>
        <taxon>Ecdysozoa</taxon>
        <taxon>Arthropoda</taxon>
        <taxon>Hexapoda</taxon>
        <taxon>Insecta</taxon>
        <taxon>Pterygota</taxon>
        <taxon>Neoptera</taxon>
        <taxon>Endopterygota</taxon>
        <taxon>Lepidoptera</taxon>
        <taxon>Glossata</taxon>
        <taxon>Ditrysia</taxon>
        <taxon>Yponomeutoidea</taxon>
        <taxon>Plutellidae</taxon>
        <taxon>Plutella</taxon>
    </lineage>
</organism>
<keyword evidence="2 6" id="KW-0732">Signal</keyword>
<reference evidence="8 9" key="1">
    <citation type="submission" date="2021-06" db="EMBL/GenBank/DDBJ databases">
        <title>A haploid diamondback moth (Plutella xylostella L.) genome assembly resolves 31 chromosomes and identifies a diamide resistance mutation.</title>
        <authorList>
            <person name="Ward C.M."/>
            <person name="Perry K.D."/>
            <person name="Baker G."/>
            <person name="Powis K."/>
            <person name="Heckel D.G."/>
            <person name="Baxter S.W."/>
        </authorList>
    </citation>
    <scope>NUCLEOTIDE SEQUENCE [LARGE SCALE GENOMIC DNA]</scope>
    <source>
        <strain evidence="8 9">LV</strain>
        <tissue evidence="8">Single pupa</tissue>
    </source>
</reference>
<dbReference type="CDD" id="cd00055">
    <property type="entry name" value="EGF_Lam"/>
    <property type="match status" value="1"/>
</dbReference>
<feature type="signal peptide" evidence="6">
    <location>
        <begin position="1"/>
        <end position="30"/>
    </location>
</feature>
<keyword evidence="9" id="KW-1185">Reference proteome</keyword>
<feature type="compositionally biased region" description="Low complexity" evidence="4">
    <location>
        <begin position="667"/>
        <end position="679"/>
    </location>
</feature>
<dbReference type="PROSITE" id="PS01186">
    <property type="entry name" value="EGF_2"/>
    <property type="match status" value="1"/>
</dbReference>
<dbReference type="EMBL" id="JAHIBW010000009">
    <property type="protein sequence ID" value="KAG7307987.1"/>
    <property type="molecule type" value="Genomic_DNA"/>
</dbReference>
<feature type="domain" description="EMI" evidence="7">
    <location>
        <begin position="33"/>
        <end position="108"/>
    </location>
</feature>
<dbReference type="PROSITE" id="PS00022">
    <property type="entry name" value="EGF_1"/>
    <property type="match status" value="1"/>
</dbReference>
<dbReference type="InterPro" id="IPR000742">
    <property type="entry name" value="EGF"/>
</dbReference>
<evidence type="ECO:0000256" key="4">
    <source>
        <dbReference type="SAM" id="MobiDB-lite"/>
    </source>
</evidence>
<keyword evidence="1" id="KW-0245">EGF-like domain</keyword>